<dbReference type="HOGENOM" id="CLU_150003_0_1_3"/>
<evidence type="ECO:0000313" key="3">
    <source>
        <dbReference type="Proteomes" id="UP000000557"/>
    </source>
</evidence>
<keyword evidence="3" id="KW-1185">Reference proteome</keyword>
<dbReference type="PhylomeDB" id="Q7NE99"/>
<protein>
    <submittedName>
        <fullName evidence="2">Gll3981 protein</fullName>
    </submittedName>
</protein>
<dbReference type="RefSeq" id="WP_011143969.1">
    <property type="nucleotide sequence ID" value="NC_005125.1"/>
</dbReference>
<gene>
    <name evidence="2" type="ordered locus">gll3981</name>
</gene>
<name>Q7NE99_GLOVI</name>
<dbReference type="AlphaFoldDB" id="Q7NE99"/>
<feature type="domain" description="DUF5615" evidence="1">
    <location>
        <begin position="1"/>
        <end position="110"/>
    </location>
</feature>
<dbReference type="Pfam" id="PF18480">
    <property type="entry name" value="DUF5615"/>
    <property type="match status" value="1"/>
</dbReference>
<sequence length="129" mass="14293">MRFVADENVKREIIERLRRDGHEVFSIFESVRGLVNGEVLALANRQDAVLISADKDMGELVTRYGQPAVGVLLTRLPDHRFTDDEQAELLAGAIAECGPLLRGSLAIVKPEGTRIRPLQQQYSGPKLEA</sequence>
<dbReference type="PATRIC" id="fig|251221.4.peg.4014"/>
<evidence type="ECO:0000313" key="2">
    <source>
        <dbReference type="EMBL" id="BAC91922.1"/>
    </source>
</evidence>
<evidence type="ECO:0000259" key="1">
    <source>
        <dbReference type="Pfam" id="PF18480"/>
    </source>
</evidence>
<dbReference type="KEGG" id="gvi:gll3981"/>
<proteinExistence type="predicted"/>
<dbReference type="STRING" id="251221.gene:10761498"/>
<dbReference type="InParanoid" id="Q7NE99"/>
<dbReference type="Proteomes" id="UP000000557">
    <property type="component" value="Chromosome"/>
</dbReference>
<reference evidence="2 3" key="2">
    <citation type="journal article" date="2003" name="DNA Res.">
        <title>Complete genome structure of Gloeobacter violaceus PCC 7421, a cyanobacterium that lacks thylakoids (supplement).</title>
        <authorList>
            <person name="Nakamura Y."/>
            <person name="Kaneko T."/>
            <person name="Sato S."/>
            <person name="Mimuro M."/>
            <person name="Miyashita H."/>
            <person name="Tsuchiya T."/>
            <person name="Sasamoto S."/>
            <person name="Watanabe A."/>
            <person name="Kawashima K."/>
            <person name="Kishida Y."/>
            <person name="Kiyokawa C."/>
            <person name="Kohara M."/>
            <person name="Matsumoto M."/>
            <person name="Matsuno A."/>
            <person name="Nakazaki N."/>
            <person name="Shimpo S."/>
            <person name="Takeuchi C."/>
            <person name="Yamada M."/>
            <person name="Tabata S."/>
        </authorList>
    </citation>
    <scope>NUCLEOTIDE SEQUENCE [LARGE SCALE GENOMIC DNA]</scope>
    <source>
        <strain evidence="3">ATCC 29082 / PCC 7421</strain>
    </source>
</reference>
<dbReference type="EnsemblBacteria" id="BAC91922">
    <property type="protein sequence ID" value="BAC91922"/>
    <property type="gene ID" value="BAC91922"/>
</dbReference>
<dbReference type="InterPro" id="IPR041049">
    <property type="entry name" value="DUF5615"/>
</dbReference>
<dbReference type="OrthoDB" id="9806751at2"/>
<organism evidence="2 3">
    <name type="scientific">Gloeobacter violaceus (strain ATCC 29082 / PCC 7421)</name>
    <dbReference type="NCBI Taxonomy" id="251221"/>
    <lineage>
        <taxon>Bacteria</taxon>
        <taxon>Bacillati</taxon>
        <taxon>Cyanobacteriota</taxon>
        <taxon>Cyanophyceae</taxon>
        <taxon>Gloeobacterales</taxon>
        <taxon>Gloeobacteraceae</taxon>
        <taxon>Gloeobacter</taxon>
    </lineage>
</organism>
<dbReference type="EMBL" id="BA000045">
    <property type="protein sequence ID" value="BAC91922.1"/>
    <property type="molecule type" value="Genomic_DNA"/>
</dbReference>
<dbReference type="eggNOG" id="COG4634">
    <property type="taxonomic scope" value="Bacteria"/>
</dbReference>
<reference evidence="2 3" key="1">
    <citation type="journal article" date="2003" name="DNA Res.">
        <title>Complete genome structure of Gloeobacter violaceus PCC 7421, a cyanobacterium that lacks thylakoids.</title>
        <authorList>
            <person name="Nakamura Y."/>
            <person name="Kaneko T."/>
            <person name="Sato S."/>
            <person name="Mimuro M."/>
            <person name="Miyashita H."/>
            <person name="Tsuchiya T."/>
            <person name="Sasamoto S."/>
            <person name="Watanabe A."/>
            <person name="Kawashima K."/>
            <person name="Kishida Y."/>
            <person name="Kiyokawa C."/>
            <person name="Kohara M."/>
            <person name="Matsumoto M."/>
            <person name="Matsuno A."/>
            <person name="Nakazaki N."/>
            <person name="Shimpo S."/>
            <person name="Takeuchi C."/>
            <person name="Yamada M."/>
            <person name="Tabata S."/>
        </authorList>
    </citation>
    <scope>NUCLEOTIDE SEQUENCE [LARGE SCALE GENOMIC DNA]</scope>
    <source>
        <strain evidence="3">ATCC 29082 / PCC 7421</strain>
    </source>
</reference>
<accession>Q7NE99</accession>